<dbReference type="VEuPathDB" id="FungiDB:PMAA_047080"/>
<organism evidence="2 3">
    <name type="scientific">Talaromyces marneffei (strain ATCC 18224 / CBS 334.59 / QM 7333)</name>
    <name type="common">Penicillium marneffei</name>
    <dbReference type="NCBI Taxonomy" id="441960"/>
    <lineage>
        <taxon>Eukaryota</taxon>
        <taxon>Fungi</taxon>
        <taxon>Dikarya</taxon>
        <taxon>Ascomycota</taxon>
        <taxon>Pezizomycotina</taxon>
        <taxon>Eurotiomycetes</taxon>
        <taxon>Eurotiomycetidae</taxon>
        <taxon>Eurotiales</taxon>
        <taxon>Trichocomaceae</taxon>
        <taxon>Talaromyces</taxon>
        <taxon>Talaromyces sect. Talaromyces</taxon>
    </lineage>
</organism>
<dbReference type="Proteomes" id="UP000001294">
    <property type="component" value="Unassembled WGS sequence"/>
</dbReference>
<reference evidence="3" key="1">
    <citation type="journal article" date="2015" name="Genome Announc.">
        <title>Genome sequence of the AIDS-associated pathogen Penicillium marneffei (ATCC18224) and its near taxonomic relative Talaromyces stipitatus (ATCC10500).</title>
        <authorList>
            <person name="Nierman W.C."/>
            <person name="Fedorova-Abrams N.D."/>
            <person name="Andrianopoulos A."/>
        </authorList>
    </citation>
    <scope>NUCLEOTIDE SEQUENCE [LARGE SCALE GENOMIC DNA]</scope>
    <source>
        <strain evidence="3">ATCC 18224 / CBS 334.59 / QM 7333</strain>
    </source>
</reference>
<dbReference type="HOGENOM" id="CLU_1310493_0_0_1"/>
<gene>
    <name evidence="2" type="ORF">PMAA_047080</name>
</gene>
<evidence type="ECO:0000313" key="3">
    <source>
        <dbReference type="Proteomes" id="UP000001294"/>
    </source>
</evidence>
<name>B6QNX2_TALMQ</name>
<protein>
    <submittedName>
        <fullName evidence="2">Uncharacterized protein</fullName>
    </submittedName>
</protein>
<feature type="region of interest" description="Disordered" evidence="1">
    <location>
        <begin position="1"/>
        <end position="22"/>
    </location>
</feature>
<feature type="compositionally biased region" description="Gly residues" evidence="1">
    <location>
        <begin position="165"/>
        <end position="179"/>
    </location>
</feature>
<dbReference type="EMBL" id="DS995904">
    <property type="protein sequence ID" value="EEA20893.1"/>
    <property type="molecule type" value="Genomic_DNA"/>
</dbReference>
<dbReference type="AlphaFoldDB" id="B6QNX2"/>
<feature type="region of interest" description="Disordered" evidence="1">
    <location>
        <begin position="136"/>
        <end position="210"/>
    </location>
</feature>
<evidence type="ECO:0000256" key="1">
    <source>
        <dbReference type="SAM" id="MobiDB-lite"/>
    </source>
</evidence>
<feature type="compositionally biased region" description="Gly residues" evidence="1">
    <location>
        <begin position="10"/>
        <end position="19"/>
    </location>
</feature>
<evidence type="ECO:0000313" key="2">
    <source>
        <dbReference type="EMBL" id="EEA20893.1"/>
    </source>
</evidence>
<sequence>MPEASALYGEAGGGGGGAGAEAATDCTSLVVGGPPATVVVGDPPSGDRGSGAGAEAATPCIGPVVGGPPGTVVEGPGSGGTGAEAAAGPPILLGIIDVGVEVVLVRGEAGPKTKLLLGPPPGILIPEVGTLAGKLGGTGTEIPTPKRRLEEPEGDGTTGVDEAGRGGVTGGGERTGGTEDGTLTDGEGGGALGVDDTVAVTEAGDGGNDV</sequence>
<accession>B6QNX2</accession>
<proteinExistence type="predicted"/>
<feature type="region of interest" description="Disordered" evidence="1">
    <location>
        <begin position="41"/>
        <end position="65"/>
    </location>
</feature>
<keyword evidence="3" id="KW-1185">Reference proteome</keyword>